<evidence type="ECO:0000256" key="3">
    <source>
        <dbReference type="ARBA" id="ARBA00022884"/>
    </source>
</evidence>
<dbReference type="GO" id="GO:0003712">
    <property type="term" value="F:transcription coregulator activity"/>
    <property type="evidence" value="ECO:0007669"/>
    <property type="project" value="InterPro"/>
</dbReference>
<feature type="region of interest" description="Disordered" evidence="7">
    <location>
        <begin position="33"/>
        <end position="212"/>
    </location>
</feature>
<reference evidence="9" key="2">
    <citation type="submission" date="2014-03" db="EMBL/GenBank/DDBJ databases">
        <title>The Genome Annotation of Fusarium oxysporum Cotton.</title>
        <authorList>
            <consortium name="The Broad Institute Genomics Platform"/>
            <person name="Ma L.-J."/>
            <person name="Corby-Kistler H."/>
            <person name="Broz K."/>
            <person name="Gale L.R."/>
            <person name="Jonkers W."/>
            <person name="O'Donnell K."/>
            <person name="Ploetz R."/>
            <person name="Steinberg C."/>
            <person name="Schwartz D.C."/>
            <person name="VanEtten H."/>
            <person name="Zhou S."/>
            <person name="Young S.K."/>
            <person name="Zeng Q."/>
            <person name="Gargeya S."/>
            <person name="Fitzgerald M."/>
            <person name="Abouelleil A."/>
            <person name="Alvarado L."/>
            <person name="Chapman S.B."/>
            <person name="Gainer-Dewar J."/>
            <person name="Goldberg J."/>
            <person name="Griggs A."/>
            <person name="Gujja S."/>
            <person name="Hansen M."/>
            <person name="Howarth C."/>
            <person name="Imamovic A."/>
            <person name="Ireland A."/>
            <person name="Larimer J."/>
            <person name="McCowan C."/>
            <person name="Murphy C."/>
            <person name="Pearson M."/>
            <person name="Poon T.W."/>
            <person name="Priest M."/>
            <person name="Roberts A."/>
            <person name="Saif S."/>
            <person name="Shea T."/>
            <person name="Sykes S."/>
            <person name="Wortman J."/>
            <person name="Nusbaum C."/>
            <person name="Birren B."/>
        </authorList>
    </citation>
    <scope>NUCLEOTIDE SEQUENCE</scope>
    <source>
        <strain evidence="9">25433</strain>
    </source>
</reference>
<dbReference type="GO" id="GO:0003723">
    <property type="term" value="F:RNA binding"/>
    <property type="evidence" value="ECO:0007669"/>
    <property type="project" value="UniProtKB-KW"/>
</dbReference>
<feature type="region of interest" description="Disordered" evidence="7">
    <location>
        <begin position="521"/>
        <end position="567"/>
    </location>
</feature>
<evidence type="ECO:0000313" key="9">
    <source>
        <dbReference type="EMBL" id="EXM12591.1"/>
    </source>
</evidence>
<dbReference type="InterPro" id="IPR015943">
    <property type="entry name" value="WD40/YVTN_repeat-like_dom_sf"/>
</dbReference>
<gene>
    <name evidence="9" type="ORF">FOTG_18915</name>
</gene>
<name>X0KV86_FUSOX</name>
<dbReference type="InterPro" id="IPR056421">
    <property type="entry name" value="TPR_GEMI5"/>
</dbReference>
<dbReference type="Proteomes" id="UP000030701">
    <property type="component" value="Unassembled WGS sequence"/>
</dbReference>
<dbReference type="Pfam" id="PF23774">
    <property type="entry name" value="TPR_GEMI5"/>
    <property type="match status" value="1"/>
</dbReference>
<evidence type="ECO:0000259" key="8">
    <source>
        <dbReference type="Pfam" id="PF23774"/>
    </source>
</evidence>
<comment type="subcellular location">
    <subcellularLocation>
        <location evidence="1">Nucleus</location>
    </subcellularLocation>
</comment>
<keyword evidence="5" id="KW-0804">Transcription</keyword>
<feature type="compositionally biased region" description="Basic and acidic residues" evidence="7">
    <location>
        <begin position="111"/>
        <end position="131"/>
    </location>
</feature>
<dbReference type="GO" id="GO:0005634">
    <property type="term" value="C:nucleus"/>
    <property type="evidence" value="ECO:0007669"/>
    <property type="project" value="UniProtKB-SubCell"/>
</dbReference>
<feature type="region of interest" description="Disordered" evidence="7">
    <location>
        <begin position="1040"/>
        <end position="1060"/>
    </location>
</feature>
<dbReference type="EMBL" id="KK035454">
    <property type="protein sequence ID" value="EXM12591.1"/>
    <property type="molecule type" value="Genomic_DNA"/>
</dbReference>
<feature type="region of interest" description="Disordered" evidence="7">
    <location>
        <begin position="665"/>
        <end position="695"/>
    </location>
</feature>
<proteinExistence type="predicted"/>
<feature type="region of interest" description="Disordered" evidence="7">
    <location>
        <begin position="1103"/>
        <end position="1123"/>
    </location>
</feature>
<evidence type="ECO:0000256" key="6">
    <source>
        <dbReference type="ARBA" id="ARBA00023242"/>
    </source>
</evidence>
<reference evidence="9" key="1">
    <citation type="submission" date="2011-11" db="EMBL/GenBank/DDBJ databases">
        <title>The Genome Sequence of Fusarium oxysporum Cotton.</title>
        <authorList>
            <consortium name="The Broad Institute Genome Sequencing Platform"/>
            <person name="Ma L.-J."/>
            <person name="Gale L.R."/>
            <person name="Schwartz D.C."/>
            <person name="Zhou S."/>
            <person name="Corby-Kistler H."/>
            <person name="Young S.K."/>
            <person name="Zeng Q."/>
            <person name="Gargeya S."/>
            <person name="Fitzgerald M."/>
            <person name="Haas B."/>
            <person name="Abouelleil A."/>
            <person name="Alvarado L."/>
            <person name="Arachchi H.M."/>
            <person name="Berlin A."/>
            <person name="Brown A."/>
            <person name="Chapman S.B."/>
            <person name="Chen Z."/>
            <person name="Dunbar C."/>
            <person name="Freedman E."/>
            <person name="Gearin G."/>
            <person name="Goldberg J."/>
            <person name="Griggs A."/>
            <person name="Gujja S."/>
            <person name="Heiman D."/>
            <person name="Howarth C."/>
            <person name="Larson L."/>
            <person name="Lui A."/>
            <person name="MacDonald P.J.P."/>
            <person name="Montmayeur A."/>
            <person name="Murphy C."/>
            <person name="Neiman D."/>
            <person name="Pearson M."/>
            <person name="Priest M."/>
            <person name="Roberts A."/>
            <person name="Saif S."/>
            <person name="Shea T."/>
            <person name="Shenoy N."/>
            <person name="Sisk P."/>
            <person name="Stolte C."/>
            <person name="Sykes S."/>
            <person name="Wortman J."/>
            <person name="Nusbaum C."/>
            <person name="Birren B."/>
        </authorList>
    </citation>
    <scope>NUCLEOTIDE SEQUENCE [LARGE SCALE GENOMIC DNA]</scope>
    <source>
        <strain evidence="9">25433</strain>
    </source>
</reference>
<feature type="domain" description="Gem-associated protein 5 TPR" evidence="8">
    <location>
        <begin position="736"/>
        <end position="890"/>
    </location>
</feature>
<dbReference type="HOGENOM" id="CLU_000799_2_0_1"/>
<keyword evidence="3" id="KW-0694">RNA-binding</keyword>
<protein>
    <recommendedName>
        <fullName evidence="8">Gem-associated protein 5 TPR domain-containing protein</fullName>
    </recommendedName>
</protein>
<keyword evidence="4" id="KW-0805">Transcription regulation</keyword>
<dbReference type="AlphaFoldDB" id="X0KV86"/>
<dbReference type="PANTHER" id="PTHR15528">
    <property type="entry name" value="PEROXISOME PROLIFERATOR ACTIVATED RECEPTOR GAMMA COACTIVATOR 1 PGC-1 -RELATED"/>
    <property type="match status" value="1"/>
</dbReference>
<feature type="compositionally biased region" description="Basic and acidic residues" evidence="7">
    <location>
        <begin position="683"/>
        <end position="695"/>
    </location>
</feature>
<evidence type="ECO:0000256" key="7">
    <source>
        <dbReference type="SAM" id="MobiDB-lite"/>
    </source>
</evidence>
<evidence type="ECO:0000256" key="2">
    <source>
        <dbReference type="ARBA" id="ARBA00022553"/>
    </source>
</evidence>
<feature type="compositionally biased region" description="Polar residues" evidence="7">
    <location>
        <begin position="538"/>
        <end position="547"/>
    </location>
</feature>
<dbReference type="GO" id="GO:0045944">
    <property type="term" value="P:positive regulation of transcription by RNA polymerase II"/>
    <property type="evidence" value="ECO:0007669"/>
    <property type="project" value="TreeGrafter"/>
</dbReference>
<sequence>MPSPSPPPPITHTNCNKNGGAALVIYLDNGRDPDIAREAARDSLPSDEDPPDEEPRRERAVDGNTKGGSLLQPPIDSPSGPRPILRKRVPLPDGPRRRPHVEVPATVGGTKETRRSTFGELRDLSPKRPSEQDPSTSPPPDGYRTLSPHSASGMSMHYYPTNDANPRAPTEYSSSNAGEPPNTDHSASTPVTSTSINSTSTTDRMSLDGISHPQPVSGSYTYTAHGCNAAPFQTQYLLNSHMNVHSSFYVTHPLLDVMNTSVKDSGGRFVVSYDAGQTIIAWDFMTGDENSQFACYDQLTVVAWMKDGNVAFGGTKGSIIMFEPSTSEHVSSSTVGQIAVTTLAPSADCRTFAIGYQNGSLFVATLQPRFTILHNLTTSGGPSPIVNLAWHASSPQQKSDMLAVQMRDGDLRVWSVAKKYSADDPAKVVRNLRKAEISMDGPNWIGWSKNGRIIQYSDSQTQSWDVRTKHVTHDPIPTLDPVRGLAVYGPGATLFTLGRDNTVQQFDLNSPAIMVANVQHPANLLPPSPPASEETGDRSATSATTIASEPEMSSIPRDINISESDEDHLSPFARLTRRQAYDSGNGPCKSASPVSSCSGLSSLTNSSSGSSQTPGRHTGSMRSRGLSENTYISATTSIRSSTIGNSAHGNTRDLDTYSMGYSLGTTSVPSIASSRSRRRPSRLRNEVPRSPDDNKVHDLFKCTRARLSDIPYKHAMGANSARLTNDDLRRQMLNTIFGWNKEVEDLIRDEMSRHTQGSPSRILLAKWLDDINPNIMNANFENMTSSDWMLLALSGIGGHASQQKLGHTYVQRLLEAGDVHTAVTIMLGMGDHNDAIEVYISHKRYMEALILTCLSAPSVWERQAAIIRKWGKWAVQHGQQQLAIRCFACTDQESTEPWTSPSAAQLNFQTMTPSIPEILSPPLSPPGVQHGLQRSIAKTSALKLITSFGDQMQKTKFFAGDGGQTPIAAGVTPIADSARSPAFSHASNNEAPTAFLRPSNNSRFNTTVSARGRGRLPSIGEIPSDLNPVALRSAELSAVPDDYEPRSGHVRTPSGNDNMMMGTASHRAATASPMMMREHAQLIVQASEGDFSPPPDQAAMLKMQQTSRNHRNGSRDRIPSSPSLFLLATTGQLAAEALPL</sequence>
<accession>X0KV86</accession>
<dbReference type="InterPro" id="IPR036322">
    <property type="entry name" value="WD40_repeat_dom_sf"/>
</dbReference>
<feature type="compositionally biased region" description="Low complexity" evidence="7">
    <location>
        <begin position="590"/>
        <end position="611"/>
    </location>
</feature>
<organism evidence="9">
    <name type="scientific">Fusarium oxysporum f. sp. vasinfectum 25433</name>
    <dbReference type="NCBI Taxonomy" id="1089449"/>
    <lineage>
        <taxon>Eukaryota</taxon>
        <taxon>Fungi</taxon>
        <taxon>Dikarya</taxon>
        <taxon>Ascomycota</taxon>
        <taxon>Pezizomycotina</taxon>
        <taxon>Sordariomycetes</taxon>
        <taxon>Hypocreomycetidae</taxon>
        <taxon>Hypocreales</taxon>
        <taxon>Nectriaceae</taxon>
        <taxon>Fusarium</taxon>
        <taxon>Fusarium oxysporum species complex</taxon>
    </lineage>
</organism>
<feature type="compositionally biased region" description="Polar residues" evidence="7">
    <location>
        <begin position="171"/>
        <end position="187"/>
    </location>
</feature>
<dbReference type="PANTHER" id="PTHR15528:SF11">
    <property type="entry name" value="FI18188P1"/>
    <property type="match status" value="1"/>
</dbReference>
<feature type="region of interest" description="Disordered" evidence="7">
    <location>
        <begin position="580"/>
        <end position="627"/>
    </location>
</feature>
<keyword evidence="2" id="KW-0597">Phosphoprotein</keyword>
<dbReference type="Gene3D" id="2.130.10.10">
    <property type="entry name" value="YVTN repeat-like/Quinoprotein amine dehydrogenase"/>
    <property type="match status" value="2"/>
</dbReference>
<keyword evidence="6" id="KW-0539">Nucleus</keyword>
<dbReference type="InterPro" id="IPR034605">
    <property type="entry name" value="PGC-1"/>
</dbReference>
<feature type="compositionally biased region" description="Low complexity" evidence="7">
    <location>
        <begin position="188"/>
        <end position="202"/>
    </location>
</feature>
<evidence type="ECO:0000256" key="4">
    <source>
        <dbReference type="ARBA" id="ARBA00023015"/>
    </source>
</evidence>
<dbReference type="SUPFAM" id="SSF50978">
    <property type="entry name" value="WD40 repeat-like"/>
    <property type="match status" value="1"/>
</dbReference>
<evidence type="ECO:0000256" key="1">
    <source>
        <dbReference type="ARBA" id="ARBA00004123"/>
    </source>
</evidence>
<evidence type="ECO:0000256" key="5">
    <source>
        <dbReference type="ARBA" id="ARBA00023163"/>
    </source>
</evidence>